<proteinExistence type="inferred from homology"/>
<keyword evidence="5" id="KW-0520">NAD</keyword>
<keyword evidence="6" id="KW-0324">Glycolysis</keyword>
<name>A0ABD2ZAT3_9GENT</name>
<dbReference type="Gene3D" id="3.30.360.10">
    <property type="entry name" value="Dihydrodipicolinate Reductase, domain 2"/>
    <property type="match status" value="1"/>
</dbReference>
<dbReference type="GO" id="GO:0006096">
    <property type="term" value="P:glycolytic process"/>
    <property type="evidence" value="ECO:0007669"/>
    <property type="project" value="UniProtKB-KW"/>
</dbReference>
<comment type="pathway">
    <text evidence="1">Carbohydrate degradation; glycolysis; pyruvate from D-glyceraldehyde 3-phosphate: step 1/5.</text>
</comment>
<feature type="domain" description="Glyceraldehyde 3-phosphate dehydrogenase NAD(P) binding" evidence="7">
    <location>
        <begin position="1"/>
        <end position="92"/>
    </location>
</feature>
<accession>A0ABD2ZAT3</accession>
<dbReference type="SUPFAM" id="SSF51735">
    <property type="entry name" value="NAD(P)-binding Rossmann-fold domains"/>
    <property type="match status" value="1"/>
</dbReference>
<evidence type="ECO:0000256" key="3">
    <source>
        <dbReference type="ARBA" id="ARBA00013119"/>
    </source>
</evidence>
<dbReference type="Gene3D" id="3.40.50.720">
    <property type="entry name" value="NAD(P)-binding Rossmann-like Domain"/>
    <property type="match status" value="1"/>
</dbReference>
<dbReference type="PANTHER" id="PTHR10836">
    <property type="entry name" value="GLYCERALDEHYDE 3-PHOSPHATE DEHYDROGENASE"/>
    <property type="match status" value="1"/>
</dbReference>
<evidence type="ECO:0000313" key="9">
    <source>
        <dbReference type="Proteomes" id="UP001630127"/>
    </source>
</evidence>
<dbReference type="InterPro" id="IPR036291">
    <property type="entry name" value="NAD(P)-bd_dom_sf"/>
</dbReference>
<comment type="similarity">
    <text evidence="2">Belongs to the glyceraldehyde-3-phosphate dehydrogenase family.</text>
</comment>
<evidence type="ECO:0000256" key="1">
    <source>
        <dbReference type="ARBA" id="ARBA00004869"/>
    </source>
</evidence>
<dbReference type="Pfam" id="PF02800">
    <property type="entry name" value="Gp_dh_C"/>
    <property type="match status" value="1"/>
</dbReference>
<dbReference type="Proteomes" id="UP001630127">
    <property type="component" value="Unassembled WGS sequence"/>
</dbReference>
<evidence type="ECO:0000256" key="4">
    <source>
        <dbReference type="ARBA" id="ARBA00023002"/>
    </source>
</evidence>
<comment type="caution">
    <text evidence="8">The sequence shown here is derived from an EMBL/GenBank/DDBJ whole genome shotgun (WGS) entry which is preliminary data.</text>
</comment>
<dbReference type="AlphaFoldDB" id="A0ABD2ZAT3"/>
<keyword evidence="4" id="KW-0560">Oxidoreductase</keyword>
<protein>
    <recommendedName>
        <fullName evidence="3">glyceraldehyde-3-phosphate dehydrogenase (phosphorylating)</fullName>
        <ecNumber evidence="3">1.2.1.12</ecNumber>
    </recommendedName>
</protein>
<dbReference type="GO" id="GO:0004365">
    <property type="term" value="F:glyceraldehyde-3-phosphate dehydrogenase (NAD+) (phosphorylating) activity"/>
    <property type="evidence" value="ECO:0007669"/>
    <property type="project" value="UniProtKB-EC"/>
</dbReference>
<dbReference type="SUPFAM" id="SSF55347">
    <property type="entry name" value="Glyceraldehyde-3-phosphate dehydrogenase-like, C-terminal domain"/>
    <property type="match status" value="1"/>
</dbReference>
<sequence>MIVFKANGKSMSSRLRILRPFSLVRSLTLSLTSNRNPYEIPWCMAGPDFIVESSEVFTDKDKAVAHLKVIISVSSKDALMFVIGVNEKITSLILTSSPMLVALPSCSSGSNNRFGIVEGLETSVHSITATQKTVNGPSMKDWRGGRVAHSTLFPTVLEPPRY</sequence>
<reference evidence="8 9" key="1">
    <citation type="submission" date="2024-11" db="EMBL/GenBank/DDBJ databases">
        <title>A near-complete genome assembly of Cinchona calisaya.</title>
        <authorList>
            <person name="Lian D.C."/>
            <person name="Zhao X.W."/>
            <person name="Wei L."/>
        </authorList>
    </citation>
    <scope>NUCLEOTIDE SEQUENCE [LARGE SCALE GENOMIC DNA]</scope>
    <source>
        <tissue evidence="8">Nenye</tissue>
    </source>
</reference>
<keyword evidence="9" id="KW-1185">Reference proteome</keyword>
<dbReference type="SMART" id="SM00846">
    <property type="entry name" value="Gp_dh_N"/>
    <property type="match status" value="1"/>
</dbReference>
<gene>
    <name evidence="8" type="ORF">ACH5RR_023484</name>
</gene>
<dbReference type="InterPro" id="IPR020829">
    <property type="entry name" value="GlycerAld_3-P_DH_cat"/>
</dbReference>
<dbReference type="InterPro" id="IPR020831">
    <property type="entry name" value="GlycerAld/Erythrose_P_DH"/>
</dbReference>
<evidence type="ECO:0000313" key="8">
    <source>
        <dbReference type="EMBL" id="KAL3516582.1"/>
    </source>
</evidence>
<organism evidence="8 9">
    <name type="scientific">Cinchona calisaya</name>
    <dbReference type="NCBI Taxonomy" id="153742"/>
    <lineage>
        <taxon>Eukaryota</taxon>
        <taxon>Viridiplantae</taxon>
        <taxon>Streptophyta</taxon>
        <taxon>Embryophyta</taxon>
        <taxon>Tracheophyta</taxon>
        <taxon>Spermatophyta</taxon>
        <taxon>Magnoliopsida</taxon>
        <taxon>eudicotyledons</taxon>
        <taxon>Gunneridae</taxon>
        <taxon>Pentapetalae</taxon>
        <taxon>asterids</taxon>
        <taxon>lamiids</taxon>
        <taxon>Gentianales</taxon>
        <taxon>Rubiaceae</taxon>
        <taxon>Cinchonoideae</taxon>
        <taxon>Cinchoneae</taxon>
        <taxon>Cinchona</taxon>
    </lineage>
</organism>
<evidence type="ECO:0000256" key="2">
    <source>
        <dbReference type="ARBA" id="ARBA00007406"/>
    </source>
</evidence>
<evidence type="ECO:0000256" key="6">
    <source>
        <dbReference type="ARBA" id="ARBA00023152"/>
    </source>
</evidence>
<dbReference type="EMBL" id="JBJUIK010000010">
    <property type="protein sequence ID" value="KAL3516582.1"/>
    <property type="molecule type" value="Genomic_DNA"/>
</dbReference>
<dbReference type="InterPro" id="IPR020828">
    <property type="entry name" value="GlycerAld_3-P_DH_NAD(P)-bd"/>
</dbReference>
<dbReference type="PANTHER" id="PTHR10836:SF112">
    <property type="entry name" value="GLYCERALDEHYDE-3-PHOSPHATE DEHYDROGENASE GAPC1, CYTOSOLIC-RELATED"/>
    <property type="match status" value="1"/>
</dbReference>
<dbReference type="EC" id="1.2.1.12" evidence="3"/>
<evidence type="ECO:0000259" key="7">
    <source>
        <dbReference type="SMART" id="SM00846"/>
    </source>
</evidence>
<evidence type="ECO:0000256" key="5">
    <source>
        <dbReference type="ARBA" id="ARBA00023027"/>
    </source>
</evidence>